<dbReference type="EMBL" id="CADCVO010000273">
    <property type="protein sequence ID" value="CAA9490886.1"/>
    <property type="molecule type" value="Genomic_DNA"/>
</dbReference>
<feature type="compositionally biased region" description="Basic residues" evidence="1">
    <location>
        <begin position="72"/>
        <end position="83"/>
    </location>
</feature>
<dbReference type="AlphaFoldDB" id="A0A6J4S6G2"/>
<organism evidence="2">
    <name type="scientific">uncultured Solirubrobacteraceae bacterium</name>
    <dbReference type="NCBI Taxonomy" id="1162706"/>
    <lineage>
        <taxon>Bacteria</taxon>
        <taxon>Bacillati</taxon>
        <taxon>Actinomycetota</taxon>
        <taxon>Thermoleophilia</taxon>
        <taxon>Solirubrobacterales</taxon>
        <taxon>Solirubrobacteraceae</taxon>
        <taxon>environmental samples</taxon>
    </lineage>
</organism>
<evidence type="ECO:0000313" key="2">
    <source>
        <dbReference type="EMBL" id="CAA9490886.1"/>
    </source>
</evidence>
<keyword evidence="2" id="KW-0830">Ubiquinone</keyword>
<dbReference type="EC" id="1.6.5.3" evidence="2"/>
<gene>
    <name evidence="2" type="ORF">AVDCRST_MAG13-1742</name>
</gene>
<feature type="compositionally biased region" description="Basic and acidic residues" evidence="1">
    <location>
        <begin position="217"/>
        <end position="228"/>
    </location>
</feature>
<feature type="region of interest" description="Disordered" evidence="1">
    <location>
        <begin position="1"/>
        <end position="58"/>
    </location>
</feature>
<feature type="non-terminal residue" evidence="2">
    <location>
        <position position="1"/>
    </location>
</feature>
<proteinExistence type="predicted"/>
<name>A0A6J4S6G2_9ACTN</name>
<feature type="compositionally biased region" description="Basic residues" evidence="1">
    <location>
        <begin position="1"/>
        <end position="15"/>
    </location>
</feature>
<feature type="compositionally biased region" description="Basic residues" evidence="1">
    <location>
        <begin position="165"/>
        <end position="194"/>
    </location>
</feature>
<sequence length="228" mass="24849">GVRRLLRRRRRRARGSPRDRGPAQPVLLRPGARRAPGQPRGALPAAAGGVRRDGAGHRLRGRRHGALRLRGLLRRRGGPHARRSGHDPDEGRLGALRAPAVRGAVHRDPRLGPGRPGLRGRGARARLRLARPDRRAPAHQVPPGLRAGVLPAAHRRRGRGDARAPARRPALRRGGPRLRRRPGAADRHGHHGRGRGQPAHAGHDDPPGPRRGRARPRGRDGRDADRAM</sequence>
<reference evidence="2" key="1">
    <citation type="submission" date="2020-02" db="EMBL/GenBank/DDBJ databases">
        <authorList>
            <person name="Meier V. D."/>
        </authorList>
    </citation>
    <scope>NUCLEOTIDE SEQUENCE</scope>
    <source>
        <strain evidence="2">AVDCRST_MAG13</strain>
    </source>
</reference>
<protein>
    <submittedName>
        <fullName evidence="2">NADH-ubiquinone oxidoreductase chain J</fullName>
        <ecNumber evidence="2">1.6.5.3</ecNumber>
    </submittedName>
</protein>
<evidence type="ECO:0000256" key="1">
    <source>
        <dbReference type="SAM" id="MobiDB-lite"/>
    </source>
</evidence>
<dbReference type="GO" id="GO:0016491">
    <property type="term" value="F:oxidoreductase activity"/>
    <property type="evidence" value="ECO:0007669"/>
    <property type="project" value="UniProtKB-KW"/>
</dbReference>
<accession>A0A6J4S6G2</accession>
<feature type="compositionally biased region" description="Low complexity" evidence="1">
    <location>
        <begin position="29"/>
        <end position="49"/>
    </location>
</feature>
<feature type="region of interest" description="Disordered" evidence="1">
    <location>
        <begin position="72"/>
        <end position="228"/>
    </location>
</feature>
<keyword evidence="2" id="KW-0560">Oxidoreductase</keyword>
<feature type="non-terminal residue" evidence="2">
    <location>
        <position position="228"/>
    </location>
</feature>